<evidence type="ECO:0000256" key="6">
    <source>
        <dbReference type="PROSITE-ProRule" id="PRU10141"/>
    </source>
</evidence>
<dbReference type="Gene3D" id="1.10.510.10">
    <property type="entry name" value="Transferase(Phosphotransferase) domain 1"/>
    <property type="match status" value="1"/>
</dbReference>
<dbReference type="VEuPathDB" id="FungiDB:PYU1_G008234"/>
<evidence type="ECO:0000313" key="10">
    <source>
        <dbReference type="Proteomes" id="UP000019132"/>
    </source>
</evidence>
<feature type="region of interest" description="Disordered" evidence="7">
    <location>
        <begin position="203"/>
        <end position="224"/>
    </location>
</feature>
<dbReference type="GO" id="GO:0035556">
    <property type="term" value="P:intracellular signal transduction"/>
    <property type="evidence" value="ECO:0007669"/>
    <property type="project" value="TreeGrafter"/>
</dbReference>
<dbReference type="STRING" id="431595.K3WTF6"/>
<proteinExistence type="predicted"/>
<evidence type="ECO:0000313" key="9">
    <source>
        <dbReference type="EnsemblProtists" id="PYU1_T008250"/>
    </source>
</evidence>
<dbReference type="Proteomes" id="UP000019132">
    <property type="component" value="Unassembled WGS sequence"/>
</dbReference>
<keyword evidence="2" id="KW-0808">Transferase</keyword>
<dbReference type="CDD" id="cd05117">
    <property type="entry name" value="STKc_CAMK"/>
    <property type="match status" value="1"/>
</dbReference>
<evidence type="ECO:0000259" key="8">
    <source>
        <dbReference type="PROSITE" id="PS50011"/>
    </source>
</evidence>
<evidence type="ECO:0000256" key="1">
    <source>
        <dbReference type="ARBA" id="ARBA00022527"/>
    </source>
</evidence>
<accession>K3WTF6</accession>
<dbReference type="SMART" id="SM00220">
    <property type="entry name" value="S_TKc"/>
    <property type="match status" value="1"/>
</dbReference>
<dbReference type="EMBL" id="GL376619">
    <property type="status" value="NOT_ANNOTATED_CDS"/>
    <property type="molecule type" value="Genomic_DNA"/>
</dbReference>
<dbReference type="PANTHER" id="PTHR24342">
    <property type="entry name" value="SERINE/THREONINE-PROTEIN KINASE 17"/>
    <property type="match status" value="1"/>
</dbReference>
<evidence type="ECO:0000256" key="2">
    <source>
        <dbReference type="ARBA" id="ARBA00022679"/>
    </source>
</evidence>
<protein>
    <recommendedName>
        <fullName evidence="8">Protein kinase domain-containing protein</fullName>
    </recommendedName>
</protein>
<feature type="binding site" evidence="6">
    <location>
        <position position="402"/>
    </location>
    <ligand>
        <name>ATP</name>
        <dbReference type="ChEBI" id="CHEBI:30616"/>
    </ligand>
</feature>
<evidence type="ECO:0000256" key="7">
    <source>
        <dbReference type="SAM" id="MobiDB-lite"/>
    </source>
</evidence>
<reference evidence="10" key="1">
    <citation type="journal article" date="2010" name="Genome Biol.">
        <title>Genome sequence of the necrotrophic plant pathogen Pythium ultimum reveals original pathogenicity mechanisms and effector repertoire.</title>
        <authorList>
            <person name="Levesque C.A."/>
            <person name="Brouwer H."/>
            <person name="Cano L."/>
            <person name="Hamilton J.P."/>
            <person name="Holt C."/>
            <person name="Huitema E."/>
            <person name="Raffaele S."/>
            <person name="Robideau G.P."/>
            <person name="Thines M."/>
            <person name="Win J."/>
            <person name="Zerillo M.M."/>
            <person name="Beakes G.W."/>
            <person name="Boore J.L."/>
            <person name="Busam D."/>
            <person name="Dumas B."/>
            <person name="Ferriera S."/>
            <person name="Fuerstenberg S.I."/>
            <person name="Gachon C.M."/>
            <person name="Gaulin E."/>
            <person name="Govers F."/>
            <person name="Grenville-Briggs L."/>
            <person name="Horner N."/>
            <person name="Hostetler J."/>
            <person name="Jiang R.H."/>
            <person name="Johnson J."/>
            <person name="Krajaejun T."/>
            <person name="Lin H."/>
            <person name="Meijer H.J."/>
            <person name="Moore B."/>
            <person name="Morris P."/>
            <person name="Phuntmart V."/>
            <person name="Puiu D."/>
            <person name="Shetty J."/>
            <person name="Stajich J.E."/>
            <person name="Tripathy S."/>
            <person name="Wawra S."/>
            <person name="van West P."/>
            <person name="Whitty B.R."/>
            <person name="Coutinho P.M."/>
            <person name="Henrissat B."/>
            <person name="Martin F."/>
            <person name="Thomas P.D."/>
            <person name="Tyler B.M."/>
            <person name="De Vries R.P."/>
            <person name="Kamoun S."/>
            <person name="Yandell M."/>
            <person name="Tisserat N."/>
            <person name="Buell C.R."/>
        </authorList>
    </citation>
    <scope>NUCLEOTIDE SEQUENCE</scope>
    <source>
        <strain evidence="10">DAOM:BR144</strain>
    </source>
</reference>
<feature type="domain" description="Protein kinase" evidence="8">
    <location>
        <begin position="373"/>
        <end position="654"/>
    </location>
</feature>
<keyword evidence="10" id="KW-1185">Reference proteome</keyword>
<dbReference type="Pfam" id="PF00069">
    <property type="entry name" value="Pkinase"/>
    <property type="match status" value="1"/>
</dbReference>
<name>K3WTF6_GLOUD</name>
<evidence type="ECO:0000256" key="5">
    <source>
        <dbReference type="ARBA" id="ARBA00022840"/>
    </source>
</evidence>
<dbReference type="PROSITE" id="PS00108">
    <property type="entry name" value="PROTEIN_KINASE_ST"/>
    <property type="match status" value="1"/>
</dbReference>
<dbReference type="InterPro" id="IPR017441">
    <property type="entry name" value="Protein_kinase_ATP_BS"/>
</dbReference>
<dbReference type="SUPFAM" id="SSF56112">
    <property type="entry name" value="Protein kinase-like (PK-like)"/>
    <property type="match status" value="1"/>
</dbReference>
<evidence type="ECO:0000256" key="4">
    <source>
        <dbReference type="ARBA" id="ARBA00022777"/>
    </source>
</evidence>
<keyword evidence="4" id="KW-0418">Kinase</keyword>
<organism evidence="9 10">
    <name type="scientific">Globisporangium ultimum (strain ATCC 200006 / CBS 805.95 / DAOM BR144)</name>
    <name type="common">Pythium ultimum</name>
    <dbReference type="NCBI Taxonomy" id="431595"/>
    <lineage>
        <taxon>Eukaryota</taxon>
        <taxon>Sar</taxon>
        <taxon>Stramenopiles</taxon>
        <taxon>Oomycota</taxon>
        <taxon>Peronosporomycetes</taxon>
        <taxon>Pythiales</taxon>
        <taxon>Pythiaceae</taxon>
        <taxon>Globisporangium</taxon>
    </lineage>
</organism>
<dbReference type="GO" id="GO:0004674">
    <property type="term" value="F:protein serine/threonine kinase activity"/>
    <property type="evidence" value="ECO:0007669"/>
    <property type="project" value="UniProtKB-KW"/>
</dbReference>
<reference evidence="10" key="2">
    <citation type="submission" date="2010-04" db="EMBL/GenBank/DDBJ databases">
        <authorList>
            <person name="Buell R."/>
            <person name="Hamilton J."/>
            <person name="Hostetler J."/>
        </authorList>
    </citation>
    <scope>NUCLEOTIDE SEQUENCE [LARGE SCALE GENOMIC DNA]</scope>
    <source>
        <strain evidence="10">DAOM:BR144</strain>
    </source>
</reference>
<keyword evidence="3 6" id="KW-0547">Nucleotide-binding</keyword>
<dbReference type="AlphaFoldDB" id="K3WTF6"/>
<dbReference type="InterPro" id="IPR000719">
    <property type="entry name" value="Prot_kinase_dom"/>
</dbReference>
<dbReference type="OMA" id="DMVRNRM"/>
<dbReference type="EnsemblProtists" id="PYU1_T008250">
    <property type="protein sequence ID" value="PYU1_T008250"/>
    <property type="gene ID" value="PYU1_G008234"/>
</dbReference>
<dbReference type="GO" id="GO:0005634">
    <property type="term" value="C:nucleus"/>
    <property type="evidence" value="ECO:0007669"/>
    <property type="project" value="TreeGrafter"/>
</dbReference>
<dbReference type="PANTHER" id="PTHR24342:SF14">
    <property type="entry name" value="DEATH-ASSOCIATED PROTEIN KINASE DAPK-1"/>
    <property type="match status" value="1"/>
</dbReference>
<dbReference type="PROSITE" id="PS50011">
    <property type="entry name" value="PROTEIN_KINASE_DOM"/>
    <property type="match status" value="1"/>
</dbReference>
<dbReference type="Gene3D" id="3.30.200.20">
    <property type="entry name" value="Phosphorylase Kinase, domain 1"/>
    <property type="match status" value="1"/>
</dbReference>
<reference evidence="9" key="3">
    <citation type="submission" date="2015-02" db="UniProtKB">
        <authorList>
            <consortium name="EnsemblProtists"/>
        </authorList>
    </citation>
    <scope>IDENTIFICATION</scope>
    <source>
        <strain evidence="9">DAOM BR144</strain>
    </source>
</reference>
<dbReference type="InParanoid" id="K3WTF6"/>
<dbReference type="GO" id="GO:0005524">
    <property type="term" value="F:ATP binding"/>
    <property type="evidence" value="ECO:0007669"/>
    <property type="project" value="UniProtKB-UniRule"/>
</dbReference>
<feature type="region of interest" description="Disordered" evidence="7">
    <location>
        <begin position="123"/>
        <end position="142"/>
    </location>
</feature>
<dbReference type="InterPro" id="IPR008271">
    <property type="entry name" value="Ser/Thr_kinase_AS"/>
</dbReference>
<dbReference type="HOGENOM" id="CLU_389592_0_0_1"/>
<dbReference type="eggNOG" id="KOG0583">
    <property type="taxonomic scope" value="Eukaryota"/>
</dbReference>
<keyword evidence="5 6" id="KW-0067">ATP-binding</keyword>
<dbReference type="InterPro" id="IPR011009">
    <property type="entry name" value="Kinase-like_dom_sf"/>
</dbReference>
<keyword evidence="1" id="KW-0723">Serine/threonine-protein kinase</keyword>
<evidence type="ECO:0000256" key="3">
    <source>
        <dbReference type="ARBA" id="ARBA00022741"/>
    </source>
</evidence>
<dbReference type="PROSITE" id="PS00107">
    <property type="entry name" value="PROTEIN_KINASE_ATP"/>
    <property type="match status" value="1"/>
</dbReference>
<sequence>MMQVDTPLTIQVMAPPTSTNKTIYVRMQNVPGSVAIELTPAITSVFDIVQKFHELVFSKSYVAFIRASSLLGIRTDPATGAARETKITDVRALLDAEVLVYAPCDELRVLVEQGCLTPCLQAPRVPQSPTSSPSLKRKGRVSSVTSNVERVHRYGAELAKMDVSPREKALIEDLLIVGDEQVVDAMEQFVVNRNTASVRRVLRGPTSSPLKPQVPHHGTRNSEEEETLSFDFSSLDVHSPAMPAHANPFLVGDTNPFLAAAHTTTSFHPVTEQSSAFTVHASLNDPFAITSSASSSNARGRARPSLMFGEDELSSVFLPSIREKVTPPSQRQSLSLDDLEPPSAFDESGAPQLFSIAHVLDNVPVSRGFHDAYTVGNVLGSGKYSVVKACTHVASGTAYAVKIIDKRQMMEIKFLKRELEIMYGLRHDGVAQLIALYESNDELFLVLELCQQELFEYIDRNGPLSEPTARKLIRKLVATVAYLHDECIVHRDIKPENILIHGDGDVSDIKLTDFGIARKLDGTVMLTPHESLTEQLNNDTASTSSLSSSGGVRNRLARAHTKCGTRDYVAPEVMSGKGYGTEADLWSVGVVTYVVLSGCAPVFLPTADGTRKVFFSEDMWASMSDDVKRFIETLLVRNPEERATAADALQHAWLRAADEREAAEA</sequence>